<gene>
    <name evidence="2" type="ORF">ACFSXZ_01730</name>
</gene>
<organism evidence="2 3">
    <name type="scientific">Amycolatopsis pigmentata</name>
    <dbReference type="NCBI Taxonomy" id="450801"/>
    <lineage>
        <taxon>Bacteria</taxon>
        <taxon>Bacillati</taxon>
        <taxon>Actinomycetota</taxon>
        <taxon>Actinomycetes</taxon>
        <taxon>Pseudonocardiales</taxon>
        <taxon>Pseudonocardiaceae</taxon>
        <taxon>Amycolatopsis</taxon>
    </lineage>
</organism>
<dbReference type="Proteomes" id="UP001597417">
    <property type="component" value="Unassembled WGS sequence"/>
</dbReference>
<reference evidence="3" key="1">
    <citation type="journal article" date="2019" name="Int. J. Syst. Evol. Microbiol.">
        <title>The Global Catalogue of Microorganisms (GCM) 10K type strain sequencing project: providing services to taxonomists for standard genome sequencing and annotation.</title>
        <authorList>
            <consortium name="The Broad Institute Genomics Platform"/>
            <consortium name="The Broad Institute Genome Sequencing Center for Infectious Disease"/>
            <person name="Wu L."/>
            <person name="Ma J."/>
        </authorList>
    </citation>
    <scope>NUCLEOTIDE SEQUENCE [LARGE SCALE GENOMIC DNA]</scope>
    <source>
        <strain evidence="3">CGMCC 4.7645</strain>
    </source>
</reference>
<dbReference type="InterPro" id="IPR036397">
    <property type="entry name" value="RNaseH_sf"/>
</dbReference>
<protein>
    <submittedName>
        <fullName evidence="2">Transposase</fullName>
    </submittedName>
</protein>
<proteinExistence type="predicted"/>
<dbReference type="RefSeq" id="WP_378260481.1">
    <property type="nucleotide sequence ID" value="NZ_JBHUKR010000004.1"/>
</dbReference>
<accession>A0ABW5FJ65</accession>
<dbReference type="Pfam" id="PF13358">
    <property type="entry name" value="DDE_3"/>
    <property type="match status" value="1"/>
</dbReference>
<comment type="caution">
    <text evidence="2">The sequence shown here is derived from an EMBL/GenBank/DDBJ whole genome shotgun (WGS) entry which is preliminary data.</text>
</comment>
<dbReference type="SUPFAM" id="SSF53098">
    <property type="entry name" value="Ribonuclease H-like"/>
    <property type="match status" value="1"/>
</dbReference>
<dbReference type="InterPro" id="IPR038717">
    <property type="entry name" value="Tc1-like_DDE_dom"/>
</dbReference>
<dbReference type="InterPro" id="IPR012337">
    <property type="entry name" value="RNaseH-like_sf"/>
</dbReference>
<evidence type="ECO:0000313" key="2">
    <source>
        <dbReference type="EMBL" id="MFD2415038.1"/>
    </source>
</evidence>
<sequence length="166" mass="18971">MARILDLYDYPPRDGRGICVDEFGPLNLQPRPARGWFRRGQPTRLRATYNRKAGVRQMLAGLDLASGQVFCRFRDRRRWPQFLDFCEQLRRGVPTGTLYLICDNYGPHGKAKVTDWCADHGIELVYTPSKKSQSRATYGAQPALPPQAPLRGRLQIRLPNYLPNVA</sequence>
<feature type="domain" description="Tc1-like transposase DDE" evidence="1">
    <location>
        <begin position="18"/>
        <end position="130"/>
    </location>
</feature>
<evidence type="ECO:0000313" key="3">
    <source>
        <dbReference type="Proteomes" id="UP001597417"/>
    </source>
</evidence>
<keyword evidence="3" id="KW-1185">Reference proteome</keyword>
<dbReference type="Gene3D" id="3.30.420.10">
    <property type="entry name" value="Ribonuclease H-like superfamily/Ribonuclease H"/>
    <property type="match status" value="1"/>
</dbReference>
<dbReference type="EMBL" id="JBHUKR010000004">
    <property type="protein sequence ID" value="MFD2415038.1"/>
    <property type="molecule type" value="Genomic_DNA"/>
</dbReference>
<name>A0ABW5FJ65_9PSEU</name>
<evidence type="ECO:0000259" key="1">
    <source>
        <dbReference type="Pfam" id="PF13358"/>
    </source>
</evidence>